<dbReference type="Proteomes" id="UP001562357">
    <property type="component" value="Unassembled WGS sequence"/>
</dbReference>
<sequence length="222" mass="23829">MTNTTSPVDLGESAIIHSSPVGVGDANDSVGGSPSLSFASLPSSGATFITCTSSRSSTNSQHRHALLPAALRRFSPLGQPENIDEGMDHIGGCQLQTRRHRSLSGMRLLDRNMFEQAPTSSPKPQPRSINQSNSPVRSASKSWRSSSDRRPTSLDGFSPTMSMTKEEFEALPPTIQRKNVTPLDGVGIRYTDTSTNGSADEVVFFESPSQNVLGKHGSLKDQ</sequence>
<dbReference type="EMBL" id="BAAFGZ010000208">
    <property type="protein sequence ID" value="GAB0136642.1"/>
    <property type="molecule type" value="Genomic_DNA"/>
</dbReference>
<organism evidence="2 3">
    <name type="scientific">Epichloe bromicola</name>
    <dbReference type="NCBI Taxonomy" id="79588"/>
    <lineage>
        <taxon>Eukaryota</taxon>
        <taxon>Fungi</taxon>
        <taxon>Dikarya</taxon>
        <taxon>Ascomycota</taxon>
        <taxon>Pezizomycotina</taxon>
        <taxon>Sordariomycetes</taxon>
        <taxon>Hypocreomycetidae</taxon>
        <taxon>Hypocreales</taxon>
        <taxon>Clavicipitaceae</taxon>
        <taxon>Epichloe</taxon>
    </lineage>
</organism>
<feature type="compositionally biased region" description="Low complexity" evidence="1">
    <location>
        <begin position="134"/>
        <end position="145"/>
    </location>
</feature>
<reference evidence="3" key="1">
    <citation type="submission" date="2024-06" db="EMBL/GenBank/DDBJ databases">
        <title>Draft Genome Sequences of Epichloe bromicola Strains Isolated from Elymus ciliaris.</title>
        <authorList>
            <consortium name="Epichloe bromicola genome sequencing consortium"/>
            <person name="Miura A."/>
            <person name="Imano S."/>
            <person name="Ashida A."/>
            <person name="Sato I."/>
            <person name="Chiba S."/>
            <person name="Tanaka A."/>
            <person name="Camagna M."/>
            <person name="Takemoto D."/>
        </authorList>
    </citation>
    <scope>NUCLEOTIDE SEQUENCE [LARGE SCALE GENOMIC DNA]</scope>
    <source>
        <strain evidence="3">DP</strain>
    </source>
</reference>
<evidence type="ECO:0000256" key="1">
    <source>
        <dbReference type="SAM" id="MobiDB-lite"/>
    </source>
</evidence>
<comment type="caution">
    <text evidence="2">The sequence shown here is derived from an EMBL/GenBank/DDBJ whole genome shotgun (WGS) entry which is preliminary data.</text>
</comment>
<gene>
    <name evidence="2" type="primary">g4937</name>
    <name evidence="2" type="ORF">EsDP_00004937</name>
</gene>
<name>A0ABQ0CTM2_9HYPO</name>
<protein>
    <submittedName>
        <fullName evidence="2">Uncharacterized protein</fullName>
    </submittedName>
</protein>
<evidence type="ECO:0000313" key="3">
    <source>
        <dbReference type="Proteomes" id="UP001562357"/>
    </source>
</evidence>
<proteinExistence type="predicted"/>
<feature type="region of interest" description="Disordered" evidence="1">
    <location>
        <begin position="116"/>
        <end position="163"/>
    </location>
</feature>
<evidence type="ECO:0000313" key="2">
    <source>
        <dbReference type="EMBL" id="GAB0136642.1"/>
    </source>
</evidence>
<feature type="compositionally biased region" description="Polar residues" evidence="1">
    <location>
        <begin position="117"/>
        <end position="133"/>
    </location>
</feature>
<keyword evidence="3" id="KW-1185">Reference proteome</keyword>
<accession>A0ABQ0CTM2</accession>